<protein>
    <submittedName>
        <fullName evidence="4">Arylesterase</fullName>
    </submittedName>
</protein>
<evidence type="ECO:0000313" key="5">
    <source>
        <dbReference type="Proteomes" id="UP000030129"/>
    </source>
</evidence>
<gene>
    <name evidence="4" type="ORF">Q763_02150</name>
</gene>
<dbReference type="PRINTS" id="PR00111">
    <property type="entry name" value="ABHYDROLASE"/>
</dbReference>
<dbReference type="InterPro" id="IPR050266">
    <property type="entry name" value="AB_hydrolase_sf"/>
</dbReference>
<dbReference type="PANTHER" id="PTHR43798:SF31">
    <property type="entry name" value="AB HYDROLASE SUPERFAMILY PROTEIN YCLE"/>
    <property type="match status" value="1"/>
</dbReference>
<dbReference type="eggNOG" id="COG2267">
    <property type="taxonomic scope" value="Bacteria"/>
</dbReference>
<dbReference type="GO" id="GO:0016787">
    <property type="term" value="F:hydrolase activity"/>
    <property type="evidence" value="ECO:0007669"/>
    <property type="project" value="UniProtKB-KW"/>
</dbReference>
<dbReference type="SUPFAM" id="SSF53474">
    <property type="entry name" value="alpha/beta-Hydrolases"/>
    <property type="match status" value="1"/>
</dbReference>
<evidence type="ECO:0000256" key="1">
    <source>
        <dbReference type="ARBA" id="ARBA00022801"/>
    </source>
</evidence>
<dbReference type="RefSeq" id="WP_035130736.1">
    <property type="nucleotide sequence ID" value="NZ_JRLV01000003.1"/>
</dbReference>
<dbReference type="EMBL" id="JRLV01000003">
    <property type="protein sequence ID" value="KGO83392.1"/>
    <property type="molecule type" value="Genomic_DNA"/>
</dbReference>
<evidence type="ECO:0000259" key="3">
    <source>
        <dbReference type="Pfam" id="PF00561"/>
    </source>
</evidence>
<comment type="caution">
    <text evidence="4">The sequence shown here is derived from an EMBL/GenBank/DDBJ whole genome shotgun (WGS) entry which is preliminary data.</text>
</comment>
<keyword evidence="5" id="KW-1185">Reference proteome</keyword>
<name>A0A0A2LSS7_9FLAO</name>
<accession>A0A0A2LSS7</accession>
<dbReference type="GO" id="GO:0016020">
    <property type="term" value="C:membrane"/>
    <property type="evidence" value="ECO:0007669"/>
    <property type="project" value="TreeGrafter"/>
</dbReference>
<dbReference type="Gene3D" id="3.40.50.1820">
    <property type="entry name" value="alpha/beta hydrolase"/>
    <property type="match status" value="1"/>
</dbReference>
<dbReference type="PANTHER" id="PTHR43798">
    <property type="entry name" value="MONOACYLGLYCEROL LIPASE"/>
    <property type="match status" value="1"/>
</dbReference>
<proteinExistence type="inferred from homology"/>
<dbReference type="Pfam" id="PF00561">
    <property type="entry name" value="Abhydrolase_1"/>
    <property type="match status" value="1"/>
</dbReference>
<comment type="similarity">
    <text evidence="2">Belongs to the AB hydrolase superfamily. Bacterial non-heme haloperoxidase / perhydrolase family.</text>
</comment>
<dbReference type="Proteomes" id="UP000030129">
    <property type="component" value="Unassembled WGS sequence"/>
</dbReference>
<evidence type="ECO:0000256" key="2">
    <source>
        <dbReference type="ARBA" id="ARBA00038128"/>
    </source>
</evidence>
<dbReference type="STRING" id="1406840.Q763_02150"/>
<sequence length="282" mass="31949">MPFITTNSVSLSGSSEEVNIFYQDTGRGKPVILIHGWPLSHAMWEYQLNELPKHNIRVIAYDRRGFGMSSRPWEGYDYDTFASDLKALIETLELTDVTLVGFSMGGGEVARYLSKYNEDGRVSKAILVSAVTPFLLETNDNPTGMPQDLFENIKVQLEQDRAHFLSNFGKTFFGVNIFSHPVSDEHLQHTLNMAMNSAGYAAIKSMQAWSTTDFRKDLPAIKIPILVIHGKDDETVPIDISAEETVKYIPHSEYLIYDDAPHGLFYTHMQKFNEDIVRFINS</sequence>
<feature type="domain" description="AB hydrolase-1" evidence="3">
    <location>
        <begin position="29"/>
        <end position="268"/>
    </location>
</feature>
<dbReference type="FunFam" id="3.40.50.1820:FF:000205">
    <property type="entry name" value="Non-haem bromoperoxidase BPO-A2"/>
    <property type="match status" value="1"/>
</dbReference>
<keyword evidence="1" id="KW-0378">Hydrolase</keyword>
<organism evidence="4 5">
    <name type="scientific">Flavobacterium beibuense F44-8</name>
    <dbReference type="NCBI Taxonomy" id="1406840"/>
    <lineage>
        <taxon>Bacteria</taxon>
        <taxon>Pseudomonadati</taxon>
        <taxon>Bacteroidota</taxon>
        <taxon>Flavobacteriia</taxon>
        <taxon>Flavobacteriales</taxon>
        <taxon>Flavobacteriaceae</taxon>
        <taxon>Flavobacterium</taxon>
    </lineage>
</organism>
<dbReference type="AlphaFoldDB" id="A0A0A2LSS7"/>
<dbReference type="InterPro" id="IPR000073">
    <property type="entry name" value="AB_hydrolase_1"/>
</dbReference>
<dbReference type="InterPro" id="IPR029058">
    <property type="entry name" value="AB_hydrolase_fold"/>
</dbReference>
<reference evidence="4 5" key="1">
    <citation type="submission" date="2013-09" db="EMBL/GenBank/DDBJ databases">
        <authorList>
            <person name="Zeng Z."/>
            <person name="Chen C."/>
        </authorList>
    </citation>
    <scope>NUCLEOTIDE SEQUENCE [LARGE SCALE GENOMIC DNA]</scope>
    <source>
        <strain evidence="4 5">F44-8</strain>
    </source>
</reference>
<evidence type="ECO:0000313" key="4">
    <source>
        <dbReference type="EMBL" id="KGO83392.1"/>
    </source>
</evidence>